<evidence type="ECO:0000313" key="3">
    <source>
        <dbReference type="Proteomes" id="UP000479710"/>
    </source>
</evidence>
<dbReference type="PANTHER" id="PTHR35167:SF3">
    <property type="entry name" value="OS05G0216466 PROTEIN"/>
    <property type="match status" value="1"/>
</dbReference>
<protein>
    <submittedName>
        <fullName evidence="2">Uncharacterized protein</fullName>
    </submittedName>
</protein>
<dbReference type="EMBL" id="SPHZ02000006">
    <property type="protein sequence ID" value="KAF0910737.1"/>
    <property type="molecule type" value="Genomic_DNA"/>
</dbReference>
<feature type="region of interest" description="Disordered" evidence="1">
    <location>
        <begin position="1"/>
        <end position="113"/>
    </location>
</feature>
<feature type="compositionally biased region" description="Basic and acidic residues" evidence="1">
    <location>
        <begin position="97"/>
        <end position="113"/>
    </location>
</feature>
<sequence length="132" mass="14199">MKTLRREEKAEEAEKPEPEEEAAPAPAWPAGSFTARELDAAQQLVLLSGSSTSTGATTTGPAASGSSSSSSRSVNAPPRAPATPEPKAPLPAAERTVVQEERGEKPEVDWERRPGRRYRLIAEIYEATEEIE</sequence>
<dbReference type="AlphaFoldDB" id="A0A6G1DE12"/>
<evidence type="ECO:0000313" key="2">
    <source>
        <dbReference type="EMBL" id="KAF0910737.1"/>
    </source>
</evidence>
<feature type="compositionally biased region" description="Basic and acidic residues" evidence="1">
    <location>
        <begin position="1"/>
        <end position="16"/>
    </location>
</feature>
<keyword evidence="3" id="KW-1185">Reference proteome</keyword>
<reference evidence="2 3" key="1">
    <citation type="submission" date="2019-11" db="EMBL/GenBank/DDBJ databases">
        <title>Whole genome sequence of Oryza granulata.</title>
        <authorList>
            <person name="Li W."/>
        </authorList>
    </citation>
    <scope>NUCLEOTIDE SEQUENCE [LARGE SCALE GENOMIC DNA]</scope>
    <source>
        <strain evidence="3">cv. Menghai</strain>
        <tissue evidence="2">Leaf</tissue>
    </source>
</reference>
<dbReference type="Proteomes" id="UP000479710">
    <property type="component" value="Unassembled WGS sequence"/>
</dbReference>
<accession>A0A6G1DE12</accession>
<gene>
    <name evidence="2" type="ORF">E2562_004723</name>
</gene>
<feature type="compositionally biased region" description="Pro residues" evidence="1">
    <location>
        <begin position="78"/>
        <end position="89"/>
    </location>
</feature>
<proteinExistence type="predicted"/>
<name>A0A6G1DE12_9ORYZ</name>
<feature type="compositionally biased region" description="Low complexity" evidence="1">
    <location>
        <begin position="48"/>
        <end position="77"/>
    </location>
</feature>
<organism evidence="2 3">
    <name type="scientific">Oryza meyeriana var. granulata</name>
    <dbReference type="NCBI Taxonomy" id="110450"/>
    <lineage>
        <taxon>Eukaryota</taxon>
        <taxon>Viridiplantae</taxon>
        <taxon>Streptophyta</taxon>
        <taxon>Embryophyta</taxon>
        <taxon>Tracheophyta</taxon>
        <taxon>Spermatophyta</taxon>
        <taxon>Magnoliopsida</taxon>
        <taxon>Liliopsida</taxon>
        <taxon>Poales</taxon>
        <taxon>Poaceae</taxon>
        <taxon>BOP clade</taxon>
        <taxon>Oryzoideae</taxon>
        <taxon>Oryzeae</taxon>
        <taxon>Oryzinae</taxon>
        <taxon>Oryza</taxon>
        <taxon>Oryza meyeriana</taxon>
    </lineage>
</organism>
<evidence type="ECO:0000256" key="1">
    <source>
        <dbReference type="SAM" id="MobiDB-lite"/>
    </source>
</evidence>
<dbReference type="PANTHER" id="PTHR35167">
    <property type="entry name" value="OS05G0216466 PROTEIN"/>
    <property type="match status" value="1"/>
</dbReference>
<comment type="caution">
    <text evidence="2">The sequence shown here is derived from an EMBL/GenBank/DDBJ whole genome shotgun (WGS) entry which is preliminary data.</text>
</comment>